<dbReference type="GO" id="GO:0008270">
    <property type="term" value="F:zinc ion binding"/>
    <property type="evidence" value="ECO:0007669"/>
    <property type="project" value="InterPro"/>
</dbReference>
<dbReference type="CDD" id="cd00085">
    <property type="entry name" value="HNHc"/>
    <property type="match status" value="1"/>
</dbReference>
<feature type="coiled-coil region" evidence="1">
    <location>
        <begin position="164"/>
        <end position="191"/>
    </location>
</feature>
<keyword evidence="1" id="KW-0175">Coiled coil</keyword>
<dbReference type="Gene3D" id="1.10.30.50">
    <property type="match status" value="1"/>
</dbReference>
<evidence type="ECO:0000256" key="1">
    <source>
        <dbReference type="SAM" id="Coils"/>
    </source>
</evidence>
<dbReference type="GO" id="GO:0003676">
    <property type="term" value="F:nucleic acid binding"/>
    <property type="evidence" value="ECO:0007669"/>
    <property type="project" value="InterPro"/>
</dbReference>
<name>A0A4U2ZC25_9BACI</name>
<evidence type="ECO:0000313" key="4">
    <source>
        <dbReference type="Proteomes" id="UP000308744"/>
    </source>
</evidence>
<proteinExistence type="predicted"/>
<comment type="caution">
    <text evidence="3">The sequence shown here is derived from an EMBL/GenBank/DDBJ whole genome shotgun (WGS) entry which is preliminary data.</text>
</comment>
<protein>
    <submittedName>
        <fullName evidence="3">HNH endonuclease</fullName>
    </submittedName>
</protein>
<dbReference type="Proteomes" id="UP000308744">
    <property type="component" value="Unassembled WGS sequence"/>
</dbReference>
<evidence type="ECO:0000313" key="3">
    <source>
        <dbReference type="EMBL" id="TKI71918.1"/>
    </source>
</evidence>
<dbReference type="EMBL" id="SZPU01000012">
    <property type="protein sequence ID" value="TKI71918.1"/>
    <property type="molecule type" value="Genomic_DNA"/>
</dbReference>
<keyword evidence="4" id="KW-1185">Reference proteome</keyword>
<keyword evidence="3" id="KW-0255">Endonuclease</keyword>
<dbReference type="InterPro" id="IPR002711">
    <property type="entry name" value="HNH"/>
</dbReference>
<reference evidence="3 4" key="1">
    <citation type="submission" date="2019-04" db="EMBL/GenBank/DDBJ databases">
        <title>Lysinibacillus genome sequencing.</title>
        <authorList>
            <person name="Dunlap C."/>
        </authorList>
    </citation>
    <scope>NUCLEOTIDE SEQUENCE [LARGE SCALE GENOMIC DNA]</scope>
    <source>
        <strain evidence="3 4">CCTCC AB 2010389</strain>
    </source>
</reference>
<evidence type="ECO:0000259" key="2">
    <source>
        <dbReference type="SMART" id="SM00507"/>
    </source>
</evidence>
<keyword evidence="3" id="KW-0378">Hydrolase</keyword>
<dbReference type="SMART" id="SM00507">
    <property type="entry name" value="HNHc"/>
    <property type="match status" value="1"/>
</dbReference>
<dbReference type="InterPro" id="IPR003615">
    <property type="entry name" value="HNH_nuc"/>
</dbReference>
<organism evidence="3 4">
    <name type="scientific">Lysinibacillus mangiferihumi</name>
    <dbReference type="NCBI Taxonomy" id="1130819"/>
    <lineage>
        <taxon>Bacteria</taxon>
        <taxon>Bacillati</taxon>
        <taxon>Bacillota</taxon>
        <taxon>Bacilli</taxon>
        <taxon>Bacillales</taxon>
        <taxon>Bacillaceae</taxon>
        <taxon>Lysinibacillus</taxon>
    </lineage>
</organism>
<dbReference type="Pfam" id="PF01844">
    <property type="entry name" value="HNH"/>
    <property type="match status" value="1"/>
</dbReference>
<accession>A0A4U2ZC25</accession>
<dbReference type="GO" id="GO:0004519">
    <property type="term" value="F:endonuclease activity"/>
    <property type="evidence" value="ECO:0007669"/>
    <property type="project" value="UniProtKB-KW"/>
</dbReference>
<feature type="domain" description="HNH nuclease" evidence="2">
    <location>
        <begin position="222"/>
        <end position="281"/>
    </location>
</feature>
<sequence length="309" mass="35391">MVTTSSIYFNNRGVFMNKFIVMQNATHGEEINGGYMWSPQKDKRGSSNHAYLRMTTIKAGDKIYSCYDKAIRAIGIAKSDCYIAAQPHELQEKNLWSDAGYKVDVDYTILEQPIIIAEIWGEMELSRPQKYSAFQVGGKGNQAYLFPCPDEWDRLFDSHHAELVMEKEMSKKELEKDIHELMIDIEKEANYLSLEELAIKASQASEKGNRRVTISSYNRNPYVGLYVKKRANGVCELCDQPAQFNDKNGYPYLECHHIEFLSEGGPDIIENCVALCVVCHKKAHILNEPADKYKMLKKVELRGPLQEVW</sequence>
<dbReference type="AlphaFoldDB" id="A0A4U2ZC25"/>
<keyword evidence="3" id="KW-0540">Nuclease</keyword>
<gene>
    <name evidence="3" type="ORF">FC756_03745</name>
</gene>